<accession>A0A8B6ZJK5</accession>
<feature type="transmembrane region" description="Helical" evidence="13">
    <location>
        <begin position="34"/>
        <end position="56"/>
    </location>
</feature>
<evidence type="ECO:0000259" key="14">
    <source>
        <dbReference type="Pfam" id="PF02932"/>
    </source>
</evidence>
<name>A0A8B6ZJK5_ORYAF</name>
<dbReference type="InterPro" id="IPR049944">
    <property type="entry name" value="LGIC_TM_5-HT3"/>
</dbReference>
<keyword evidence="6" id="KW-0675">Receptor</keyword>
<evidence type="ECO:0000256" key="2">
    <source>
        <dbReference type="ARBA" id="ARBA00022475"/>
    </source>
</evidence>
<evidence type="ECO:0000256" key="8">
    <source>
        <dbReference type="ARBA" id="ARBA00023286"/>
    </source>
</evidence>
<evidence type="ECO:0000256" key="12">
    <source>
        <dbReference type="ARBA" id="ARBA00037540"/>
    </source>
</evidence>
<organism evidence="15 16">
    <name type="scientific">Orycteropus afer afer</name>
    <dbReference type="NCBI Taxonomy" id="1230840"/>
    <lineage>
        <taxon>Eukaryota</taxon>
        <taxon>Metazoa</taxon>
        <taxon>Chordata</taxon>
        <taxon>Craniata</taxon>
        <taxon>Vertebrata</taxon>
        <taxon>Euteleostomi</taxon>
        <taxon>Mammalia</taxon>
        <taxon>Eutheria</taxon>
        <taxon>Afrotheria</taxon>
        <taxon>Tubulidentata</taxon>
        <taxon>Orycteropodidae</taxon>
        <taxon>Orycteropus</taxon>
    </lineage>
</organism>
<feature type="transmembrane region" description="Helical" evidence="13">
    <location>
        <begin position="97"/>
        <end position="119"/>
    </location>
</feature>
<keyword evidence="1" id="KW-0813">Transport</keyword>
<dbReference type="Gene3D" id="1.20.58.390">
    <property type="entry name" value="Neurotransmitter-gated ion-channel transmembrane domain"/>
    <property type="match status" value="1"/>
</dbReference>
<evidence type="ECO:0000313" key="16">
    <source>
        <dbReference type="RefSeq" id="XP_007934216.1"/>
    </source>
</evidence>
<dbReference type="InterPro" id="IPR006029">
    <property type="entry name" value="Neurotrans-gated_channel_TM"/>
</dbReference>
<dbReference type="Pfam" id="PF02932">
    <property type="entry name" value="Neur_chan_memb"/>
    <property type="match status" value="1"/>
</dbReference>
<dbReference type="PANTHER" id="PTHR18945">
    <property type="entry name" value="NEUROTRANSMITTER GATED ION CHANNEL"/>
    <property type="match status" value="1"/>
</dbReference>
<keyword evidence="9" id="KW-0407">Ion channel</keyword>
<dbReference type="CDD" id="cd19063">
    <property type="entry name" value="LGIC_TM_5-HT3"/>
    <property type="match status" value="1"/>
</dbReference>
<dbReference type="GeneID" id="103192939"/>
<evidence type="ECO:0000256" key="5">
    <source>
        <dbReference type="ARBA" id="ARBA00023065"/>
    </source>
</evidence>
<dbReference type="GO" id="GO:0045211">
    <property type="term" value="C:postsynaptic membrane"/>
    <property type="evidence" value="ECO:0007669"/>
    <property type="project" value="UniProtKB-SubCell"/>
</dbReference>
<keyword evidence="8" id="KW-1071">Ligand-gated ion channel</keyword>
<evidence type="ECO:0000256" key="4">
    <source>
        <dbReference type="ARBA" id="ARBA00023018"/>
    </source>
</evidence>
<dbReference type="InterPro" id="IPR038050">
    <property type="entry name" value="Neuro_actylchol_rec"/>
</dbReference>
<comment type="function">
    <text evidence="12">Forms serotonin (5-hydroxytryptamine/5-HT3)-activated cation-selective channel complexes, which when activated cause fast, depolarizing responses in neurons.</text>
</comment>
<keyword evidence="2" id="KW-1003">Cell membrane</keyword>
<evidence type="ECO:0000256" key="9">
    <source>
        <dbReference type="ARBA" id="ARBA00023303"/>
    </source>
</evidence>
<dbReference type="InterPro" id="IPR006201">
    <property type="entry name" value="Neur_channel"/>
</dbReference>
<keyword evidence="13" id="KW-0812">Transmembrane</keyword>
<dbReference type="RefSeq" id="XP_007934216.1">
    <property type="nucleotide sequence ID" value="XM_007936025.1"/>
</dbReference>
<comment type="catalytic activity">
    <reaction evidence="11">
        <text>Ca(2+)(in) = Ca(2+)(out)</text>
        <dbReference type="Rhea" id="RHEA:29671"/>
        <dbReference type="ChEBI" id="CHEBI:29108"/>
    </reaction>
</comment>
<keyword evidence="7" id="KW-0628">Postsynaptic cell membrane</keyword>
<dbReference type="GO" id="GO:0005216">
    <property type="term" value="F:monoatomic ion channel activity"/>
    <property type="evidence" value="ECO:0007669"/>
    <property type="project" value="InterPro"/>
</dbReference>
<keyword evidence="4" id="KW-0770">Synapse</keyword>
<dbReference type="OrthoDB" id="6097796at2759"/>
<keyword evidence="13" id="KW-1133">Transmembrane helix</keyword>
<evidence type="ECO:0000256" key="7">
    <source>
        <dbReference type="ARBA" id="ARBA00023257"/>
    </source>
</evidence>
<sequence>MHEGRGNITKVCNQHYITKKKEDIEVTIRCRSKLFVINLLVPIGFLVAMDILSFYLPAESRNHASFKTTLLLGYNVFLFMMNDLLPTRGTPLIRVSFALFLYLMVLSLLETVFITYMLYLATIESPPMPQWLHFLLLHCTSCRKCCITVPQKGNKNLSVTPTHLPGLKEPEVLAGKIPSPGEAELNGCPESTRTQQEHKAQKQCLVHLWVQFSHMIDTLLFHLHLLFMASSIITVTVLWNT</sequence>
<dbReference type="GO" id="GO:0004888">
    <property type="term" value="F:transmembrane signaling receptor activity"/>
    <property type="evidence" value="ECO:0007669"/>
    <property type="project" value="InterPro"/>
</dbReference>
<feature type="transmembrane region" description="Helical" evidence="13">
    <location>
        <begin position="68"/>
        <end position="85"/>
    </location>
</feature>
<protein>
    <submittedName>
        <fullName evidence="16">5-hydroxytryptamine receptor 3E-like</fullName>
    </submittedName>
</protein>
<dbReference type="AlphaFoldDB" id="A0A8B6ZJK5"/>
<dbReference type="SUPFAM" id="SSF90112">
    <property type="entry name" value="Neurotransmitter-gated ion-channel transmembrane pore"/>
    <property type="match status" value="1"/>
</dbReference>
<keyword evidence="13" id="KW-0472">Membrane</keyword>
<feature type="domain" description="Neurotransmitter-gated ion-channel transmembrane" evidence="14">
    <location>
        <begin position="40"/>
        <end position="174"/>
    </location>
</feature>
<evidence type="ECO:0000256" key="6">
    <source>
        <dbReference type="ARBA" id="ARBA00023170"/>
    </source>
</evidence>
<reference evidence="16" key="1">
    <citation type="submission" date="2025-08" db="UniProtKB">
        <authorList>
            <consortium name="RefSeq"/>
        </authorList>
    </citation>
    <scope>IDENTIFICATION</scope>
</reference>
<keyword evidence="5" id="KW-0406">Ion transport</keyword>
<comment type="subcellular location">
    <subcellularLocation>
        <location evidence="10">Postsynaptic cell membrane</location>
        <topology evidence="10">Multi-pass membrane protein</topology>
    </subcellularLocation>
</comment>
<evidence type="ECO:0000256" key="3">
    <source>
        <dbReference type="ARBA" id="ARBA00022729"/>
    </source>
</evidence>
<evidence type="ECO:0000256" key="10">
    <source>
        <dbReference type="ARBA" id="ARBA00034104"/>
    </source>
</evidence>
<evidence type="ECO:0000313" key="15">
    <source>
        <dbReference type="Proteomes" id="UP000694850"/>
    </source>
</evidence>
<feature type="transmembrane region" description="Helical" evidence="13">
    <location>
        <begin position="219"/>
        <end position="239"/>
    </location>
</feature>
<evidence type="ECO:0000256" key="1">
    <source>
        <dbReference type="ARBA" id="ARBA00022448"/>
    </source>
</evidence>
<evidence type="ECO:0000256" key="13">
    <source>
        <dbReference type="SAM" id="Phobius"/>
    </source>
</evidence>
<proteinExistence type="predicted"/>
<dbReference type="Proteomes" id="UP000694850">
    <property type="component" value="Unplaced"/>
</dbReference>
<gene>
    <name evidence="16" type="primary">LOC103192939</name>
</gene>
<keyword evidence="3" id="KW-0732">Signal</keyword>
<evidence type="ECO:0000256" key="11">
    <source>
        <dbReference type="ARBA" id="ARBA00036634"/>
    </source>
</evidence>
<keyword evidence="15" id="KW-1185">Reference proteome</keyword>
<dbReference type="InterPro" id="IPR036719">
    <property type="entry name" value="Neuro-gated_channel_TM_sf"/>
</dbReference>